<comment type="caution">
    <text evidence="2">The sequence shown here is derived from an EMBL/GenBank/DDBJ whole genome shotgun (WGS) entry which is preliminary data.</text>
</comment>
<feature type="region of interest" description="Disordered" evidence="1">
    <location>
        <begin position="662"/>
        <end position="685"/>
    </location>
</feature>
<keyword evidence="3" id="KW-1185">Reference proteome</keyword>
<evidence type="ECO:0000313" key="3">
    <source>
        <dbReference type="Proteomes" id="UP000647241"/>
    </source>
</evidence>
<dbReference type="AlphaFoldDB" id="A0A917HK60"/>
<reference evidence="2" key="1">
    <citation type="journal article" date="2014" name="Int. J. Syst. Evol. Microbiol.">
        <title>Complete genome sequence of Corynebacterium casei LMG S-19264T (=DSM 44701T), isolated from a smear-ripened cheese.</title>
        <authorList>
            <consortium name="US DOE Joint Genome Institute (JGI-PGF)"/>
            <person name="Walter F."/>
            <person name="Albersmeier A."/>
            <person name="Kalinowski J."/>
            <person name="Ruckert C."/>
        </authorList>
    </citation>
    <scope>NUCLEOTIDE SEQUENCE</scope>
    <source>
        <strain evidence="2">CGMCC 1.12997</strain>
    </source>
</reference>
<gene>
    <name evidence="2" type="ORF">GCM10011585_25950</name>
</gene>
<dbReference type="PANTHER" id="PTHR43739">
    <property type="entry name" value="XYLOGLUCANASE (EUROFUNG)"/>
    <property type="match status" value="1"/>
</dbReference>
<reference evidence="2" key="2">
    <citation type="submission" date="2020-09" db="EMBL/GenBank/DDBJ databases">
        <authorList>
            <person name="Sun Q."/>
            <person name="Zhou Y."/>
        </authorList>
    </citation>
    <scope>NUCLEOTIDE SEQUENCE</scope>
    <source>
        <strain evidence="2">CGMCC 1.12997</strain>
    </source>
</reference>
<name>A0A917HK60_9BACT</name>
<dbReference type="SUPFAM" id="SSF50939">
    <property type="entry name" value="Sialidases"/>
    <property type="match status" value="1"/>
</dbReference>
<organism evidence="2 3">
    <name type="scientific">Edaphobacter dinghuensis</name>
    <dbReference type="NCBI Taxonomy" id="1560005"/>
    <lineage>
        <taxon>Bacteria</taxon>
        <taxon>Pseudomonadati</taxon>
        <taxon>Acidobacteriota</taxon>
        <taxon>Terriglobia</taxon>
        <taxon>Terriglobales</taxon>
        <taxon>Acidobacteriaceae</taxon>
        <taxon>Edaphobacter</taxon>
    </lineage>
</organism>
<dbReference type="SUPFAM" id="SSF110296">
    <property type="entry name" value="Oligoxyloglucan reducing end-specific cellobiohydrolase"/>
    <property type="match status" value="1"/>
</dbReference>
<evidence type="ECO:0000256" key="1">
    <source>
        <dbReference type="SAM" id="MobiDB-lite"/>
    </source>
</evidence>
<accession>A0A917HK60</accession>
<dbReference type="InterPro" id="IPR036278">
    <property type="entry name" value="Sialidase_sf"/>
</dbReference>
<dbReference type="RefSeq" id="WP_188554627.1">
    <property type="nucleotide sequence ID" value="NZ_BMGT01000003.1"/>
</dbReference>
<evidence type="ECO:0000313" key="2">
    <source>
        <dbReference type="EMBL" id="GGG81268.1"/>
    </source>
</evidence>
<feature type="compositionally biased region" description="Polar residues" evidence="1">
    <location>
        <begin position="662"/>
        <end position="675"/>
    </location>
</feature>
<dbReference type="InterPro" id="IPR015943">
    <property type="entry name" value="WD40/YVTN_repeat-like_dom_sf"/>
</dbReference>
<dbReference type="EMBL" id="BMGT01000003">
    <property type="protein sequence ID" value="GGG81268.1"/>
    <property type="molecule type" value="Genomic_DNA"/>
</dbReference>
<sequence length="685" mass="74164">MNTLTRRYRLQIFFLVLFLAFTSLRGNAVTWLPFGPDGGDARSLTADPQDPSHLYLGTMNGWLYESHNRGKDWKRLALVGGRNNLALDSVVLDESNPKHILVGAWVPGSRDGGLYSSNDGGITWTGNSDMKGQYILALAASPSNPKIIVAGTLLGVYQSSDSGVHWKLISPEGSKELHEVESIAIDPVNPQIIYAGTWHLPWKTTDGGEHWKNIKEGIIDDSDVFSIIVDPKQPATVYASACSGIYKSEDQGLKFQKIQGIPSTARRTRVLMQDPQHLNIVFAGTTEGLFRSSDSGKSWLRTTEPDVIVNDVYVDPADSNRVLLATDRGGVLASNDGGMSFLPSNSGFSSRQIVAYVQDDEHPATIYVGVVNDKEWGGVFVSNNGGLTWSQLSAGLNGSDVFSLGQASDGTIIAGTAHGLYRLQGQLWSRVDDVSLQAVSPIPTKRPGARRLGRAVVSPRHPHADPFDGSVNAIARSGDTLYAATTDGLLQSVTAGQNWELTPGLGRQSWRYVAAARSMAAVADLNSVSLSMDNGRKWKTVNLPSPVTQLAAVAVDGVGGLWVGGREGVFFSEDEGATWHTMSRFSIHDVTNLFYDAREQRILITANNKNTIVYAVHLPDRKVQYWNAGWSLRMARPVGDHLVGATLFDGIVVQPRMVASKEVSSNTEASTTPETSAKPAIIARP</sequence>
<dbReference type="Proteomes" id="UP000647241">
    <property type="component" value="Unassembled WGS sequence"/>
</dbReference>
<protein>
    <recommendedName>
        <fullName evidence="4">Sortilin (Neurotensin receptor 3)</fullName>
    </recommendedName>
</protein>
<dbReference type="Gene3D" id="2.130.10.10">
    <property type="entry name" value="YVTN repeat-like/Quinoprotein amine dehydrogenase"/>
    <property type="match status" value="5"/>
</dbReference>
<dbReference type="PANTHER" id="PTHR43739:SF5">
    <property type="entry name" value="EXO-ALPHA-SIALIDASE"/>
    <property type="match status" value="1"/>
</dbReference>
<dbReference type="InterPro" id="IPR052025">
    <property type="entry name" value="Xyloglucanase_GH74"/>
</dbReference>
<dbReference type="GO" id="GO:0010411">
    <property type="term" value="P:xyloglucan metabolic process"/>
    <property type="evidence" value="ECO:0007669"/>
    <property type="project" value="TreeGrafter"/>
</dbReference>
<proteinExistence type="predicted"/>
<evidence type="ECO:0008006" key="4">
    <source>
        <dbReference type="Google" id="ProtNLM"/>
    </source>
</evidence>